<dbReference type="PANTHER" id="PTHR21666">
    <property type="entry name" value="PEPTIDASE-RELATED"/>
    <property type="match status" value="1"/>
</dbReference>
<evidence type="ECO:0000313" key="3">
    <source>
        <dbReference type="EMBL" id="QJT08531.1"/>
    </source>
</evidence>
<dbReference type="SUPFAM" id="SSF51261">
    <property type="entry name" value="Duplicated hybrid motif"/>
    <property type="match status" value="1"/>
</dbReference>
<protein>
    <recommendedName>
        <fullName evidence="2">M23ase beta-sheet core domain-containing protein</fullName>
    </recommendedName>
</protein>
<evidence type="ECO:0000259" key="2">
    <source>
        <dbReference type="Pfam" id="PF01551"/>
    </source>
</evidence>
<organism evidence="3 4">
    <name type="scientific">Oceanidesulfovibrio marinus</name>
    <dbReference type="NCBI Taxonomy" id="370038"/>
    <lineage>
        <taxon>Bacteria</taxon>
        <taxon>Pseudomonadati</taxon>
        <taxon>Thermodesulfobacteriota</taxon>
        <taxon>Desulfovibrionia</taxon>
        <taxon>Desulfovibrionales</taxon>
        <taxon>Desulfovibrionaceae</taxon>
        <taxon>Oceanidesulfovibrio</taxon>
    </lineage>
</organism>
<proteinExistence type="predicted"/>
<dbReference type="CDD" id="cd12797">
    <property type="entry name" value="M23_peptidase"/>
    <property type="match status" value="1"/>
</dbReference>
<dbReference type="EMBL" id="CP039543">
    <property type="protein sequence ID" value="QJT08531.1"/>
    <property type="molecule type" value="Genomic_DNA"/>
</dbReference>
<dbReference type="InterPro" id="IPR016047">
    <property type="entry name" value="M23ase_b-sheet_dom"/>
</dbReference>
<dbReference type="InterPro" id="IPR011055">
    <property type="entry name" value="Dup_hybrid_motif"/>
</dbReference>
<feature type="domain" description="M23ase beta-sheet core" evidence="2">
    <location>
        <begin position="330"/>
        <end position="424"/>
    </location>
</feature>
<evidence type="ECO:0000256" key="1">
    <source>
        <dbReference type="SAM" id="Coils"/>
    </source>
</evidence>
<feature type="coiled-coil region" evidence="1">
    <location>
        <begin position="33"/>
        <end position="116"/>
    </location>
</feature>
<accession>A0ABX6NE69</accession>
<keyword evidence="1" id="KW-0175">Coiled coil</keyword>
<dbReference type="Pfam" id="PF01551">
    <property type="entry name" value="Peptidase_M23"/>
    <property type="match status" value="1"/>
</dbReference>
<name>A0ABX6NE69_9BACT</name>
<evidence type="ECO:0000313" key="4">
    <source>
        <dbReference type="Proteomes" id="UP000503251"/>
    </source>
</evidence>
<reference evidence="3 4" key="1">
    <citation type="submission" date="2019-04" db="EMBL/GenBank/DDBJ databases">
        <title>Isolation and culture of sulfate reducing bacteria from the cold seep of the South China Sea.</title>
        <authorList>
            <person name="Sun C."/>
            <person name="Liu R."/>
        </authorList>
    </citation>
    <scope>NUCLEOTIDE SEQUENCE [LARGE SCALE GENOMIC DNA]</scope>
    <source>
        <strain evidence="3 4">CS1</strain>
    </source>
</reference>
<sequence length="432" mass="48706">MVPMRSIPLRLVLALLICCIVVPAVGAPVVFAKKDLKQQASSTKADVKRLTEQERTLHKDLAGIEDDMDALEKKIAGQEKKLAGLEKEEAAIGEKRDALEARRKETAKELTVLLRKLWPIHVLNKTQRGRAMESWDQADREFTWLAAIYKRVGVKMEDIREQNAALEATMQEQKKAADQARAELAAVNQDKDRLLEHKLDFNRRIAEVRKEKLSKEEELDQVLAAIQKMEYKLRREAERKAEEARQKKEAEEARKAEIARKAEEARKKAEAERLAEKKTAKVEQARAKFTLMPMPSVPPKKAVGGLKGRMPWPVERGNVRIGFKASANPPHRGVGLAVHEGEPVRAVAFGKVVHTDTMRGYGKVVVLVHGEEYYSLYAYLAETKVDLGEEVEAGQEIGTAGYFPELKGPGLYFELRFHQKAINPKAWLASLK</sequence>
<dbReference type="Proteomes" id="UP000503251">
    <property type="component" value="Chromosome"/>
</dbReference>
<feature type="coiled-coil region" evidence="1">
    <location>
        <begin position="156"/>
        <end position="288"/>
    </location>
</feature>
<gene>
    <name evidence="3" type="ORF">E8L03_06150</name>
</gene>
<dbReference type="Gene3D" id="2.70.70.10">
    <property type="entry name" value="Glucose Permease (Domain IIA)"/>
    <property type="match status" value="1"/>
</dbReference>
<keyword evidence="4" id="KW-1185">Reference proteome</keyword>
<dbReference type="PANTHER" id="PTHR21666:SF270">
    <property type="entry name" value="MUREIN HYDROLASE ACTIVATOR ENVC"/>
    <property type="match status" value="1"/>
</dbReference>
<dbReference type="InterPro" id="IPR050570">
    <property type="entry name" value="Cell_wall_metabolism_enzyme"/>
</dbReference>